<evidence type="ECO:0000256" key="3">
    <source>
        <dbReference type="ARBA" id="ARBA00022723"/>
    </source>
</evidence>
<evidence type="ECO:0000313" key="5">
    <source>
        <dbReference type="EMBL" id="ADP70930.1"/>
    </source>
</evidence>
<accession>E3HYV5</accession>
<dbReference type="InterPro" id="IPR050748">
    <property type="entry name" value="Glycosyltrans_8_dom-fam"/>
</dbReference>
<dbReference type="GO" id="GO:0046872">
    <property type="term" value="F:metal ion binding"/>
    <property type="evidence" value="ECO:0007669"/>
    <property type="project" value="UniProtKB-KW"/>
</dbReference>
<dbReference type="Pfam" id="PF01501">
    <property type="entry name" value="Glyco_transf_8"/>
    <property type="match status" value="1"/>
</dbReference>
<feature type="compositionally biased region" description="Basic and acidic residues" evidence="4">
    <location>
        <begin position="9"/>
        <end position="24"/>
    </location>
</feature>
<dbReference type="AlphaFoldDB" id="E3HYV5"/>
<dbReference type="CDD" id="cd04194">
    <property type="entry name" value="GT8_A4GalT_like"/>
    <property type="match status" value="1"/>
</dbReference>
<evidence type="ECO:0000313" key="6">
    <source>
        <dbReference type="Proteomes" id="UP000001399"/>
    </source>
</evidence>
<dbReference type="OrthoDB" id="5672604at2"/>
<dbReference type="KEGG" id="rva:Rvan_1681"/>
<evidence type="ECO:0000256" key="2">
    <source>
        <dbReference type="ARBA" id="ARBA00022679"/>
    </source>
</evidence>
<keyword evidence="1" id="KW-0328">Glycosyltransferase</keyword>
<dbReference type="InterPro" id="IPR029044">
    <property type="entry name" value="Nucleotide-diphossugar_trans"/>
</dbReference>
<keyword evidence="3" id="KW-0479">Metal-binding</keyword>
<sequence>MSLTLSEAPSDHVRETQGRSHVIAEDGTQSPTIEPAFPGAATAVPVVMCFNRRYMPGGAALIASIAEHASPNRLYDLIVFADDLASEDRDMLRNVCDKPNISLRFFDVSRCFDGINFITHFHFRKENFYRLKIPDLMRDFDKVVYIDADTITNRDLADLYDIDVDGYYIAAVRDFAMIATQNKKMLDIVGKKIYYETYVKDYLGLIGISNYFNSGLVLFNINKINGSQISERLIALIGTKLFAYVDQDILNIVFENKVKLIDYSWNMVIDCERLYHLSEPDLYARYLDAGAAPHVVHYIGGNKPWNDPTVHMAEYYWRYAAKTPLYEKLLREIRERRENSGASSQPERKMHPGLRSIRSSAQIIGYMLFPIGKRRRKKRKAILKFARERCF</sequence>
<dbReference type="SUPFAM" id="SSF53448">
    <property type="entry name" value="Nucleotide-diphospho-sugar transferases"/>
    <property type="match status" value="1"/>
</dbReference>
<dbReference type="RefSeq" id="WP_013419326.1">
    <property type="nucleotide sequence ID" value="NC_014664.1"/>
</dbReference>
<dbReference type="Proteomes" id="UP000001399">
    <property type="component" value="Chromosome"/>
</dbReference>
<gene>
    <name evidence="5" type="ordered locus">Rvan_1681</name>
</gene>
<dbReference type="EMBL" id="CP002292">
    <property type="protein sequence ID" value="ADP70930.1"/>
    <property type="molecule type" value="Genomic_DNA"/>
</dbReference>
<dbReference type="Gene3D" id="3.90.550.10">
    <property type="entry name" value="Spore Coat Polysaccharide Biosynthesis Protein SpsA, Chain A"/>
    <property type="match status" value="1"/>
</dbReference>
<dbReference type="GO" id="GO:0016757">
    <property type="term" value="F:glycosyltransferase activity"/>
    <property type="evidence" value="ECO:0007669"/>
    <property type="project" value="UniProtKB-KW"/>
</dbReference>
<dbReference type="eggNOG" id="COG1442">
    <property type="taxonomic scope" value="Bacteria"/>
</dbReference>
<dbReference type="HOGENOM" id="CLU_050833_0_3_5"/>
<feature type="region of interest" description="Disordered" evidence="4">
    <location>
        <begin position="1"/>
        <end position="36"/>
    </location>
</feature>
<evidence type="ECO:0000256" key="4">
    <source>
        <dbReference type="SAM" id="MobiDB-lite"/>
    </source>
</evidence>
<keyword evidence="2 5" id="KW-0808">Transferase</keyword>
<dbReference type="PANTHER" id="PTHR13778:SF47">
    <property type="entry name" value="LIPOPOLYSACCHARIDE 1,3-GALACTOSYLTRANSFERASE"/>
    <property type="match status" value="1"/>
</dbReference>
<dbReference type="CAZy" id="GT8">
    <property type="family name" value="Glycosyltransferase Family 8"/>
</dbReference>
<dbReference type="InterPro" id="IPR002495">
    <property type="entry name" value="Glyco_trans_8"/>
</dbReference>
<evidence type="ECO:0000256" key="1">
    <source>
        <dbReference type="ARBA" id="ARBA00022676"/>
    </source>
</evidence>
<dbReference type="PANTHER" id="PTHR13778">
    <property type="entry name" value="GLYCOSYLTRANSFERASE 8 DOMAIN-CONTAINING PROTEIN"/>
    <property type="match status" value="1"/>
</dbReference>
<protein>
    <submittedName>
        <fullName evidence="5">Glycosyl transferase family 8</fullName>
    </submittedName>
</protein>
<reference evidence="6" key="1">
    <citation type="journal article" date="2011" name="J. Bacteriol.">
        <title>Genome sequences of eight morphologically diverse alphaproteobacteria.</title>
        <authorList>
            <consortium name="US DOE Joint Genome Institute"/>
            <person name="Brown P.J."/>
            <person name="Kysela D.T."/>
            <person name="Buechlein A."/>
            <person name="Hemmerich C."/>
            <person name="Brun Y.V."/>
        </authorList>
    </citation>
    <scope>NUCLEOTIDE SEQUENCE [LARGE SCALE GENOMIC DNA]</scope>
    <source>
        <strain evidence="6">ATCC 17100 / ATH 3.1.1 / DSM 162 / LMG 4299</strain>
    </source>
</reference>
<keyword evidence="6" id="KW-1185">Reference proteome</keyword>
<proteinExistence type="predicted"/>
<name>E3HYV5_RHOVT</name>
<dbReference type="STRING" id="648757.Rvan_1681"/>
<organism evidence="5 6">
    <name type="scientific">Rhodomicrobium vannielii (strain ATCC 17100 / DSM 162 / LMG 4299 / NCIMB 10020 / ATH 3.1.1)</name>
    <dbReference type="NCBI Taxonomy" id="648757"/>
    <lineage>
        <taxon>Bacteria</taxon>
        <taxon>Pseudomonadati</taxon>
        <taxon>Pseudomonadota</taxon>
        <taxon>Alphaproteobacteria</taxon>
        <taxon>Hyphomicrobiales</taxon>
        <taxon>Hyphomicrobiaceae</taxon>
        <taxon>Rhodomicrobium</taxon>
    </lineage>
</organism>